<feature type="compositionally biased region" description="Low complexity" evidence="6">
    <location>
        <begin position="305"/>
        <end position="314"/>
    </location>
</feature>
<dbReference type="AlphaFoldDB" id="A0A8K0T959"/>
<protein>
    <submittedName>
        <fullName evidence="7">Sds3-like-domain-containing protein</fullName>
    </submittedName>
</protein>
<feature type="region of interest" description="Disordered" evidence="6">
    <location>
        <begin position="449"/>
        <end position="474"/>
    </location>
</feature>
<dbReference type="OrthoDB" id="70376at2759"/>
<keyword evidence="5" id="KW-0539">Nucleus</keyword>
<evidence type="ECO:0000256" key="5">
    <source>
        <dbReference type="ARBA" id="ARBA00023242"/>
    </source>
</evidence>
<gene>
    <name evidence="7" type="ORF">B0T11DRAFT_144448</name>
</gene>
<accession>A0A8K0T959</accession>
<evidence type="ECO:0000256" key="1">
    <source>
        <dbReference type="ARBA" id="ARBA00004123"/>
    </source>
</evidence>
<dbReference type="InterPro" id="IPR013907">
    <property type="entry name" value="Sds3"/>
</dbReference>
<keyword evidence="8" id="KW-1185">Reference proteome</keyword>
<feature type="region of interest" description="Disordered" evidence="6">
    <location>
        <begin position="190"/>
        <end position="255"/>
    </location>
</feature>
<keyword evidence="2" id="KW-0678">Repressor</keyword>
<proteinExistence type="predicted"/>
<keyword evidence="4" id="KW-0804">Transcription</keyword>
<keyword evidence="3" id="KW-0805">Transcription regulation</keyword>
<dbReference type="GO" id="GO:0010468">
    <property type="term" value="P:regulation of gene expression"/>
    <property type="evidence" value="ECO:0007669"/>
    <property type="project" value="UniProtKB-ARBA"/>
</dbReference>
<dbReference type="SMART" id="SM01401">
    <property type="entry name" value="Sds3"/>
    <property type="match status" value="1"/>
</dbReference>
<feature type="compositionally biased region" description="Basic and acidic residues" evidence="6">
    <location>
        <begin position="458"/>
        <end position="474"/>
    </location>
</feature>
<evidence type="ECO:0000256" key="3">
    <source>
        <dbReference type="ARBA" id="ARBA00023015"/>
    </source>
</evidence>
<evidence type="ECO:0000256" key="2">
    <source>
        <dbReference type="ARBA" id="ARBA00022491"/>
    </source>
</evidence>
<name>A0A8K0T959_9PEZI</name>
<organism evidence="7 8">
    <name type="scientific">Plectosphaerella cucumerina</name>
    <dbReference type="NCBI Taxonomy" id="40658"/>
    <lineage>
        <taxon>Eukaryota</taxon>
        <taxon>Fungi</taxon>
        <taxon>Dikarya</taxon>
        <taxon>Ascomycota</taxon>
        <taxon>Pezizomycotina</taxon>
        <taxon>Sordariomycetes</taxon>
        <taxon>Hypocreomycetidae</taxon>
        <taxon>Glomerellales</taxon>
        <taxon>Plectosphaerellaceae</taxon>
        <taxon>Plectosphaerella</taxon>
    </lineage>
</organism>
<feature type="region of interest" description="Disordered" evidence="6">
    <location>
        <begin position="305"/>
        <end position="325"/>
    </location>
</feature>
<reference evidence="7" key="1">
    <citation type="journal article" date="2021" name="Nat. Commun.">
        <title>Genetic determinants of endophytism in the Arabidopsis root mycobiome.</title>
        <authorList>
            <person name="Mesny F."/>
            <person name="Miyauchi S."/>
            <person name="Thiergart T."/>
            <person name="Pickel B."/>
            <person name="Atanasova L."/>
            <person name="Karlsson M."/>
            <person name="Huettel B."/>
            <person name="Barry K.W."/>
            <person name="Haridas S."/>
            <person name="Chen C."/>
            <person name="Bauer D."/>
            <person name="Andreopoulos W."/>
            <person name="Pangilinan J."/>
            <person name="LaButti K."/>
            <person name="Riley R."/>
            <person name="Lipzen A."/>
            <person name="Clum A."/>
            <person name="Drula E."/>
            <person name="Henrissat B."/>
            <person name="Kohler A."/>
            <person name="Grigoriev I.V."/>
            <person name="Martin F.M."/>
            <person name="Hacquard S."/>
        </authorList>
    </citation>
    <scope>NUCLEOTIDE SEQUENCE</scope>
    <source>
        <strain evidence="7">MPI-CAGE-AT-0016</strain>
    </source>
</reference>
<dbReference type="PANTHER" id="PTHR21964">
    <property type="entry name" value="BREAST CANCER METASTASIS-SUPPRESSOR 1"/>
    <property type="match status" value="1"/>
</dbReference>
<dbReference type="Proteomes" id="UP000813385">
    <property type="component" value="Unassembled WGS sequence"/>
</dbReference>
<comment type="caution">
    <text evidence="7">The sequence shown here is derived from an EMBL/GenBank/DDBJ whole genome shotgun (WGS) entry which is preliminary data.</text>
</comment>
<evidence type="ECO:0000313" key="7">
    <source>
        <dbReference type="EMBL" id="KAH7347780.1"/>
    </source>
</evidence>
<comment type="subcellular location">
    <subcellularLocation>
        <location evidence="1">Nucleus</location>
    </subcellularLocation>
</comment>
<dbReference type="GO" id="GO:0005654">
    <property type="term" value="C:nucleoplasm"/>
    <property type="evidence" value="ECO:0007669"/>
    <property type="project" value="UniProtKB-ARBA"/>
</dbReference>
<dbReference type="Pfam" id="PF08598">
    <property type="entry name" value="Sds3"/>
    <property type="match status" value="1"/>
</dbReference>
<evidence type="ECO:0000256" key="6">
    <source>
        <dbReference type="SAM" id="MobiDB-lite"/>
    </source>
</evidence>
<dbReference type="EMBL" id="JAGPXD010000007">
    <property type="protein sequence ID" value="KAH7347780.1"/>
    <property type="molecule type" value="Genomic_DNA"/>
</dbReference>
<sequence>MAANESAPSTAQSKRERKRQFINERLAFLDEKFRQDRDFTYRDQLQKIQVDTTLIQRLDPYDPNVLDTIADLRREHAEAQVPDTLPESVRSLIQMAGPDFQIFLQEIEDVVENRDANVTQQKHEHDRRLTQYRNEYDFKIETAQREHKALVNTLRDRLVNTVSSRKYRLMKEREALEISDSSALLLHPNQFSITNPASPGGPHGKRATRLRKDADDMPGFSDNKKRKRAAGEDDGSPAPARRALDPNNTTPLWQNEKLRYANKQNGPAYNIEKLFTEKELLMTRHHASLAAHKYILKSKVYANGDASPNGSDSGNGDDNDPDSEALAAPTMERTTSHSTRSTRAGINQGLLDAADAAGNLELPKHIDILHPPEPTRIPSLQSLSYYKAGGRNAENYPQPLSQDEANTDILLMEMYKKYDAKQGPGASLDHPNGSRKLLESVVIPYTKTRYTLPPNARPDPKTLNDRLGTKKTED</sequence>
<evidence type="ECO:0000313" key="8">
    <source>
        <dbReference type="Proteomes" id="UP000813385"/>
    </source>
</evidence>
<evidence type="ECO:0000256" key="4">
    <source>
        <dbReference type="ARBA" id="ARBA00023163"/>
    </source>
</evidence>